<keyword evidence="8" id="KW-0677">Repeat</keyword>
<dbReference type="PROSITE" id="PS00154">
    <property type="entry name" value="ATPASE_E1_E2"/>
    <property type="match status" value="1"/>
</dbReference>
<dbReference type="GO" id="GO:0005886">
    <property type="term" value="C:plasma membrane"/>
    <property type="evidence" value="ECO:0007669"/>
    <property type="project" value="UniProtKB-SubCell"/>
</dbReference>
<dbReference type="InterPro" id="IPR027256">
    <property type="entry name" value="P-typ_ATPase_IB"/>
</dbReference>
<dbReference type="PRINTS" id="PR00943">
    <property type="entry name" value="CUATPASE"/>
</dbReference>
<dbReference type="KEGG" id="mets:DK389_31710"/>
<dbReference type="GO" id="GO:0016887">
    <property type="term" value="F:ATP hydrolysis activity"/>
    <property type="evidence" value="ECO:0007669"/>
    <property type="project" value="InterPro"/>
</dbReference>
<evidence type="ECO:0000256" key="3">
    <source>
        <dbReference type="ARBA" id="ARBA00012517"/>
    </source>
</evidence>
<dbReference type="InterPro" id="IPR008250">
    <property type="entry name" value="ATPase_P-typ_transduc_dom_A_sf"/>
</dbReference>
<feature type="transmembrane region" description="Helical" evidence="18">
    <location>
        <begin position="189"/>
        <end position="212"/>
    </location>
</feature>
<dbReference type="RefSeq" id="WP_109895820.1">
    <property type="nucleotide sequence ID" value="NZ_CP029550.1"/>
</dbReference>
<evidence type="ECO:0000256" key="2">
    <source>
        <dbReference type="ARBA" id="ARBA00006024"/>
    </source>
</evidence>
<dbReference type="CDD" id="cd02094">
    <property type="entry name" value="P-type_ATPase_Cu-like"/>
    <property type="match status" value="1"/>
</dbReference>
<evidence type="ECO:0000256" key="8">
    <source>
        <dbReference type="ARBA" id="ARBA00022737"/>
    </source>
</evidence>
<dbReference type="InterPro" id="IPR036412">
    <property type="entry name" value="HAD-like_sf"/>
</dbReference>
<gene>
    <name evidence="20" type="ORF">DK389_31710</name>
</gene>
<feature type="transmembrane region" description="Helical" evidence="18">
    <location>
        <begin position="445"/>
        <end position="468"/>
    </location>
</feature>
<evidence type="ECO:0000256" key="12">
    <source>
        <dbReference type="ARBA" id="ARBA00022842"/>
    </source>
</evidence>
<keyword evidence="9 18" id="KW-0547">Nucleotide-binding</keyword>
<dbReference type="Pfam" id="PF00702">
    <property type="entry name" value="Hydrolase"/>
    <property type="match status" value="1"/>
</dbReference>
<evidence type="ECO:0000256" key="14">
    <source>
        <dbReference type="ARBA" id="ARBA00022989"/>
    </source>
</evidence>
<keyword evidence="10" id="KW-0187">Copper transport</keyword>
<evidence type="ECO:0000256" key="13">
    <source>
        <dbReference type="ARBA" id="ARBA00022967"/>
    </source>
</evidence>
<comment type="subcellular location">
    <subcellularLocation>
        <location evidence="1">Cell membrane</location>
        <topology evidence="1">Multi-pass membrane protein</topology>
    </subcellularLocation>
</comment>
<dbReference type="SFLD" id="SFLDG00002">
    <property type="entry name" value="C1.7:_P-type_atpase_like"/>
    <property type="match status" value="1"/>
</dbReference>
<reference evidence="21" key="1">
    <citation type="submission" date="2018-05" db="EMBL/GenBank/DDBJ databases">
        <title>Complete Genome Sequence of Methylobacterium sp. 17SD2-17.</title>
        <authorList>
            <person name="Srinivasan S."/>
        </authorList>
    </citation>
    <scope>NUCLEOTIDE SEQUENCE [LARGE SCALE GENOMIC DNA]</scope>
    <source>
        <strain evidence="21">17SD2-17</strain>
    </source>
</reference>
<dbReference type="NCBIfam" id="TIGR01494">
    <property type="entry name" value="ATPase_P-type"/>
    <property type="match status" value="1"/>
</dbReference>
<dbReference type="GO" id="GO:0005507">
    <property type="term" value="F:copper ion binding"/>
    <property type="evidence" value="ECO:0007669"/>
    <property type="project" value="InterPro"/>
</dbReference>
<keyword evidence="14 18" id="KW-1133">Transmembrane helix</keyword>
<keyword evidence="12" id="KW-0460">Magnesium</keyword>
<dbReference type="InterPro" id="IPR059000">
    <property type="entry name" value="ATPase_P-type_domA"/>
</dbReference>
<feature type="transmembrane region" description="Helical" evidence="18">
    <location>
        <begin position="233"/>
        <end position="258"/>
    </location>
</feature>
<dbReference type="InterPro" id="IPR001757">
    <property type="entry name" value="P_typ_ATPase"/>
</dbReference>
<organism evidence="20 21">
    <name type="scientific">Methylobacterium durans</name>
    <dbReference type="NCBI Taxonomy" id="2202825"/>
    <lineage>
        <taxon>Bacteria</taxon>
        <taxon>Pseudomonadati</taxon>
        <taxon>Pseudomonadota</taxon>
        <taxon>Alphaproteobacteria</taxon>
        <taxon>Hyphomicrobiales</taxon>
        <taxon>Methylobacteriaceae</taxon>
        <taxon>Methylobacterium</taxon>
    </lineage>
</organism>
<keyword evidence="13" id="KW-1278">Translocase</keyword>
<keyword evidence="7 18" id="KW-0479">Metal-binding</keyword>
<dbReference type="PRINTS" id="PR00119">
    <property type="entry name" value="CATATPASE"/>
</dbReference>
<evidence type="ECO:0000256" key="16">
    <source>
        <dbReference type="ARBA" id="ARBA00023065"/>
    </source>
</evidence>
<dbReference type="OrthoDB" id="9813266at2"/>
<evidence type="ECO:0000313" key="21">
    <source>
        <dbReference type="Proteomes" id="UP000245926"/>
    </source>
</evidence>
<dbReference type="GO" id="GO:0043682">
    <property type="term" value="F:P-type divalent copper transporter activity"/>
    <property type="evidence" value="ECO:0007669"/>
    <property type="project" value="TreeGrafter"/>
</dbReference>
<feature type="transmembrane region" description="Helical" evidence="18">
    <location>
        <begin position="790"/>
        <end position="808"/>
    </location>
</feature>
<keyword evidence="16" id="KW-0406">Ion transport</keyword>
<evidence type="ECO:0000256" key="4">
    <source>
        <dbReference type="ARBA" id="ARBA00022448"/>
    </source>
</evidence>
<feature type="transmembrane region" description="Helical" evidence="18">
    <location>
        <begin position="163"/>
        <end position="183"/>
    </location>
</feature>
<dbReference type="PROSITE" id="PS51257">
    <property type="entry name" value="PROKAR_LIPOPROTEIN"/>
    <property type="match status" value="1"/>
</dbReference>
<dbReference type="InterPro" id="IPR023298">
    <property type="entry name" value="ATPase_P-typ_TM_dom_sf"/>
</dbReference>
<dbReference type="InterPro" id="IPR006121">
    <property type="entry name" value="HMA_dom"/>
</dbReference>
<sequence>MSDAPFRTLSFPVSGLSCASCVGRVERALAALRGARDVSVNLANGRASLVLGASSSPGEVAKAVAASGYAIPEAETVLQVEGLSCASCVTRVEAALAAVPGVSAASVNLATAEARVRNPDGLVAIDELIAAVEAAGYRARADGAALAPADRNAAEAQRLRRDLTVAALLSLPIVVIDMGGHLVPGFHHAMLGLAGAQAPAFLQAALATLVLAGPGRRFFALGVPGLLRGHPDMNALVALGAGAAYFYSLASTLVPGWLPADSAHLYFEAAVLIVTLILLGRFLEARAKGRTGAAIARLVGLAPKTAHVIRDGAETEIGLDGLRVGDIVRVRPGERVAADGTVVSGASYVDESMVTGEPVPVRKEAGAATVGGTLNGQGGFDLRVERVGADTVLAQIVRMVQAAQGAKLPIQALVDRVTGRFVPAVMAIAVATFLVWLALGPAPALGPALVNAIAVLIIACPCAMGLATPTSIMVGTGRAAERGVLFRNGAALQALRGVRVVALDKTGTLTEGRPRLTDLICVPGAAEAEVLALAASVEARSEHPIAGAVAAAARERGLALGAVEDFEAVPGYGVTGRVGGRPVAIGARRYMERLGVGTEALAAEAQRLAAAGRSPLYAAIDGRLAALVAVADPIKAGAIDAVAALRARGLAVAMVTGDDRATAEGVARTLGIAEVAAEVLPAGKVEAVRAYRSAHGPVAFVGDGINDAPALAEADVGIAIGSGTDIAVESADVVLMSGALDGLVTALDLSRAVMRNIRQNLFWAFAYNAALIPVAAGALTLFGGPALSPVLAAGAMALSSVFVVGNALRLRRAGGRPAAKERDGGTLVERPA</sequence>
<evidence type="ECO:0000259" key="19">
    <source>
        <dbReference type="PROSITE" id="PS50846"/>
    </source>
</evidence>
<dbReference type="SFLD" id="SFLDF00027">
    <property type="entry name" value="p-type_atpase"/>
    <property type="match status" value="1"/>
</dbReference>
<feature type="transmembrane region" description="Helical" evidence="18">
    <location>
        <begin position="421"/>
        <end position="439"/>
    </location>
</feature>
<evidence type="ECO:0000256" key="7">
    <source>
        <dbReference type="ARBA" id="ARBA00022723"/>
    </source>
</evidence>
<dbReference type="InterPro" id="IPR018303">
    <property type="entry name" value="ATPase_P-typ_P_site"/>
</dbReference>
<evidence type="ECO:0000256" key="10">
    <source>
        <dbReference type="ARBA" id="ARBA00022796"/>
    </source>
</evidence>
<dbReference type="GO" id="GO:0005524">
    <property type="term" value="F:ATP binding"/>
    <property type="evidence" value="ECO:0007669"/>
    <property type="project" value="UniProtKB-UniRule"/>
</dbReference>
<dbReference type="AlphaFoldDB" id="A0A2U8WFD2"/>
<keyword evidence="15" id="KW-0186">Copper</keyword>
<feature type="domain" description="HMA" evidence="19">
    <location>
        <begin position="74"/>
        <end position="140"/>
    </location>
</feature>
<name>A0A2U8WFD2_9HYPH</name>
<dbReference type="SFLD" id="SFLDS00003">
    <property type="entry name" value="Haloacid_Dehalogenase"/>
    <property type="match status" value="1"/>
</dbReference>
<keyword evidence="5 18" id="KW-1003">Cell membrane</keyword>
<evidence type="ECO:0000256" key="6">
    <source>
        <dbReference type="ARBA" id="ARBA00022692"/>
    </source>
</evidence>
<dbReference type="GO" id="GO:0060003">
    <property type="term" value="P:copper ion export"/>
    <property type="evidence" value="ECO:0007669"/>
    <property type="project" value="UniProtKB-ARBA"/>
</dbReference>
<evidence type="ECO:0000313" key="20">
    <source>
        <dbReference type="EMBL" id="AWN44251.1"/>
    </source>
</evidence>
<feature type="transmembrane region" description="Helical" evidence="18">
    <location>
        <begin position="264"/>
        <end position="283"/>
    </location>
</feature>
<dbReference type="Pfam" id="PF00122">
    <property type="entry name" value="E1-E2_ATPase"/>
    <property type="match status" value="1"/>
</dbReference>
<dbReference type="GO" id="GO:0140581">
    <property type="term" value="F:P-type monovalent copper transporter activity"/>
    <property type="evidence" value="ECO:0007669"/>
    <property type="project" value="UniProtKB-EC"/>
</dbReference>
<evidence type="ECO:0000256" key="11">
    <source>
        <dbReference type="ARBA" id="ARBA00022840"/>
    </source>
</evidence>
<keyword evidence="17 18" id="KW-0472">Membrane</keyword>
<dbReference type="SUPFAM" id="SSF55008">
    <property type="entry name" value="HMA, heavy metal-associated domain"/>
    <property type="match status" value="2"/>
</dbReference>
<dbReference type="PANTHER" id="PTHR43520:SF8">
    <property type="entry name" value="P-TYPE CU(+) TRANSPORTER"/>
    <property type="match status" value="1"/>
</dbReference>
<proteinExistence type="inferred from homology"/>
<dbReference type="Gene3D" id="3.40.1110.10">
    <property type="entry name" value="Calcium-transporting ATPase, cytoplasmic domain N"/>
    <property type="match status" value="1"/>
</dbReference>
<dbReference type="NCBIfam" id="TIGR01511">
    <property type="entry name" value="ATPase-IB1_Cu"/>
    <property type="match status" value="1"/>
</dbReference>
<dbReference type="NCBIfam" id="TIGR00003">
    <property type="entry name" value="copper ion binding protein"/>
    <property type="match status" value="1"/>
</dbReference>
<dbReference type="Gene3D" id="3.40.50.1000">
    <property type="entry name" value="HAD superfamily/HAD-like"/>
    <property type="match status" value="1"/>
</dbReference>
<dbReference type="Gene3D" id="2.70.150.10">
    <property type="entry name" value="Calcium-transporting ATPase, cytoplasmic transduction domain A"/>
    <property type="match status" value="1"/>
</dbReference>
<dbReference type="InterPro" id="IPR006122">
    <property type="entry name" value="HMA_Cu_ion-bd"/>
</dbReference>
<keyword evidence="21" id="KW-1185">Reference proteome</keyword>
<evidence type="ECO:0000256" key="9">
    <source>
        <dbReference type="ARBA" id="ARBA00022741"/>
    </source>
</evidence>
<evidence type="ECO:0000256" key="5">
    <source>
        <dbReference type="ARBA" id="ARBA00022475"/>
    </source>
</evidence>
<dbReference type="EMBL" id="CP029550">
    <property type="protein sequence ID" value="AWN44251.1"/>
    <property type="molecule type" value="Genomic_DNA"/>
</dbReference>
<dbReference type="NCBIfam" id="TIGR01525">
    <property type="entry name" value="ATPase-IB_hvy"/>
    <property type="match status" value="1"/>
</dbReference>
<dbReference type="SUPFAM" id="SSF81665">
    <property type="entry name" value="Calcium ATPase, transmembrane domain M"/>
    <property type="match status" value="1"/>
</dbReference>
<dbReference type="SUPFAM" id="SSF56784">
    <property type="entry name" value="HAD-like"/>
    <property type="match status" value="1"/>
</dbReference>
<dbReference type="Pfam" id="PF00403">
    <property type="entry name" value="HMA"/>
    <property type="match status" value="2"/>
</dbReference>
<dbReference type="PANTHER" id="PTHR43520">
    <property type="entry name" value="ATP7, ISOFORM B"/>
    <property type="match status" value="1"/>
</dbReference>
<dbReference type="GO" id="GO:0055070">
    <property type="term" value="P:copper ion homeostasis"/>
    <property type="evidence" value="ECO:0007669"/>
    <property type="project" value="TreeGrafter"/>
</dbReference>
<comment type="similarity">
    <text evidence="2 18">Belongs to the cation transport ATPase (P-type) (TC 3.A.3) family. Type IB subfamily.</text>
</comment>
<keyword evidence="6 18" id="KW-0812">Transmembrane</keyword>
<dbReference type="EC" id="7.2.2.8" evidence="3"/>
<evidence type="ECO:0000256" key="1">
    <source>
        <dbReference type="ARBA" id="ARBA00004651"/>
    </source>
</evidence>
<dbReference type="Proteomes" id="UP000245926">
    <property type="component" value="Chromosome"/>
</dbReference>
<evidence type="ECO:0000256" key="18">
    <source>
        <dbReference type="RuleBase" id="RU362081"/>
    </source>
</evidence>
<dbReference type="Gene3D" id="3.30.70.100">
    <property type="match status" value="2"/>
</dbReference>
<dbReference type="SUPFAM" id="SSF81653">
    <property type="entry name" value="Calcium ATPase, transduction domain A"/>
    <property type="match status" value="1"/>
</dbReference>
<evidence type="ECO:0000256" key="15">
    <source>
        <dbReference type="ARBA" id="ARBA00023008"/>
    </source>
</evidence>
<dbReference type="InterPro" id="IPR023299">
    <property type="entry name" value="ATPase_P-typ_cyto_dom_N"/>
</dbReference>
<feature type="transmembrane region" description="Helical" evidence="18">
    <location>
        <begin position="761"/>
        <end position="784"/>
    </location>
</feature>
<dbReference type="FunFam" id="2.70.150.10:FF:000020">
    <property type="entry name" value="Copper-exporting P-type ATPase A"/>
    <property type="match status" value="1"/>
</dbReference>
<protein>
    <recommendedName>
        <fullName evidence="3">P-type Cu(+) transporter</fullName>
        <ecNumber evidence="3">7.2.2.8</ecNumber>
    </recommendedName>
</protein>
<feature type="domain" description="HMA" evidence="19">
    <location>
        <begin position="7"/>
        <end position="72"/>
    </location>
</feature>
<dbReference type="InterPro" id="IPR044492">
    <property type="entry name" value="P_typ_ATPase_HD_dom"/>
</dbReference>
<dbReference type="InterPro" id="IPR017969">
    <property type="entry name" value="Heavy-metal-associated_CS"/>
</dbReference>
<dbReference type="InterPro" id="IPR036163">
    <property type="entry name" value="HMA_dom_sf"/>
</dbReference>
<dbReference type="CDD" id="cd00371">
    <property type="entry name" value="HMA"/>
    <property type="match status" value="2"/>
</dbReference>
<accession>A0A2U8WFD2</accession>
<dbReference type="PROSITE" id="PS01047">
    <property type="entry name" value="HMA_1"/>
    <property type="match status" value="2"/>
</dbReference>
<evidence type="ECO:0000256" key="17">
    <source>
        <dbReference type="ARBA" id="ARBA00023136"/>
    </source>
</evidence>
<keyword evidence="11 18" id="KW-0067">ATP-binding</keyword>
<dbReference type="InterPro" id="IPR023214">
    <property type="entry name" value="HAD_sf"/>
</dbReference>
<dbReference type="FunFam" id="3.30.70.100:FF:000005">
    <property type="entry name" value="Copper-exporting P-type ATPase A"/>
    <property type="match status" value="1"/>
</dbReference>
<keyword evidence="4" id="KW-0813">Transport</keyword>
<dbReference type="PROSITE" id="PS50846">
    <property type="entry name" value="HMA_2"/>
    <property type="match status" value="2"/>
</dbReference>